<dbReference type="OrthoDB" id="274752at2759"/>
<evidence type="ECO:0000313" key="5">
    <source>
        <dbReference type="Proteomes" id="UP000018144"/>
    </source>
</evidence>
<keyword evidence="5" id="KW-1185">Reference proteome</keyword>
<dbReference type="SUPFAM" id="SSF50249">
    <property type="entry name" value="Nucleic acid-binding proteins"/>
    <property type="match status" value="1"/>
</dbReference>
<dbReference type="GO" id="GO:0005840">
    <property type="term" value="C:ribosome"/>
    <property type="evidence" value="ECO:0007669"/>
    <property type="project" value="UniProtKB-KW"/>
</dbReference>
<reference evidence="4 5" key="1">
    <citation type="journal article" date="2013" name="PLoS Genet.">
        <title>The genome and development-dependent transcriptomes of Pyronema confluens: a window into fungal evolution.</title>
        <authorList>
            <person name="Traeger S."/>
            <person name="Altegoer F."/>
            <person name="Freitag M."/>
            <person name="Gabaldon T."/>
            <person name="Kempken F."/>
            <person name="Kumar A."/>
            <person name="Marcet-Houben M."/>
            <person name="Poggeler S."/>
            <person name="Stajich J.E."/>
            <person name="Nowrousian M."/>
        </authorList>
    </citation>
    <scope>NUCLEOTIDE SEQUENCE [LARGE SCALE GENOMIC DNA]</scope>
    <source>
        <strain evidence="5">CBS 100304</strain>
        <tissue evidence="4">Vegetative mycelium</tissue>
    </source>
</reference>
<dbReference type="InterPro" id="IPR012340">
    <property type="entry name" value="NA-bd_OB-fold"/>
</dbReference>
<protein>
    <submittedName>
        <fullName evidence="4">Uncharacterized protein</fullName>
    </submittedName>
</protein>
<evidence type="ECO:0000256" key="2">
    <source>
        <dbReference type="ARBA" id="ARBA00022980"/>
    </source>
</evidence>
<keyword evidence="3" id="KW-0687">Ribonucleoprotein</keyword>
<evidence type="ECO:0000313" key="4">
    <source>
        <dbReference type="EMBL" id="CCX31801.1"/>
    </source>
</evidence>
<evidence type="ECO:0000256" key="3">
    <source>
        <dbReference type="ARBA" id="ARBA00023274"/>
    </source>
</evidence>
<dbReference type="Pfam" id="PF00366">
    <property type="entry name" value="Ribosomal_S17"/>
    <property type="match status" value="1"/>
</dbReference>
<dbReference type="AlphaFoldDB" id="U4LUN5"/>
<evidence type="ECO:0000256" key="1">
    <source>
        <dbReference type="ARBA" id="ARBA00010254"/>
    </source>
</evidence>
<dbReference type="eggNOG" id="ENOG502SE78">
    <property type="taxonomic scope" value="Eukaryota"/>
</dbReference>
<dbReference type="GO" id="GO:0003735">
    <property type="term" value="F:structural constituent of ribosome"/>
    <property type="evidence" value="ECO:0007669"/>
    <property type="project" value="InterPro"/>
</dbReference>
<name>U4LUN5_PYROM</name>
<accession>U4LUN5</accession>
<proteinExistence type="inferred from homology"/>
<dbReference type="InterPro" id="IPR000266">
    <property type="entry name" value="Ribosomal_uS17"/>
</dbReference>
<comment type="similarity">
    <text evidence="1">Belongs to the universal ribosomal protein uS17 family.</text>
</comment>
<dbReference type="GO" id="GO:1990904">
    <property type="term" value="C:ribonucleoprotein complex"/>
    <property type="evidence" value="ECO:0007669"/>
    <property type="project" value="UniProtKB-KW"/>
</dbReference>
<dbReference type="GO" id="GO:0006412">
    <property type="term" value="P:translation"/>
    <property type="evidence" value="ECO:0007669"/>
    <property type="project" value="InterPro"/>
</dbReference>
<organism evidence="4 5">
    <name type="scientific">Pyronema omphalodes (strain CBS 100304)</name>
    <name type="common">Pyronema confluens</name>
    <dbReference type="NCBI Taxonomy" id="1076935"/>
    <lineage>
        <taxon>Eukaryota</taxon>
        <taxon>Fungi</taxon>
        <taxon>Dikarya</taxon>
        <taxon>Ascomycota</taxon>
        <taxon>Pezizomycotina</taxon>
        <taxon>Pezizomycetes</taxon>
        <taxon>Pezizales</taxon>
        <taxon>Pyronemataceae</taxon>
        <taxon>Pyronema</taxon>
    </lineage>
</organism>
<gene>
    <name evidence="4" type="ORF">PCON_11445</name>
</gene>
<dbReference type="STRING" id="1076935.U4LUN5"/>
<dbReference type="Proteomes" id="UP000018144">
    <property type="component" value="Unassembled WGS sequence"/>
</dbReference>
<sequence length="214" mass="23413">MSAALAVQTPKIGVVIAAGRCANTVKVRVVKQMWHKKLRKNYSVPQSYLADDFLHACVPGDIVSITPGLRTSRHKKHVVTSLVSPMRTGSERIQPEGIEGWLARREEKRVARLLRLPGVVAKAPEEGGVVGEKIGDSVIGLPVRGPGQVMRTGAWKEVYGNVMRMRERTEKKNAAEKLKATEEAKEKGAAFPIYPVFGYRKHGAPAVPMGEKTA</sequence>
<dbReference type="Gene3D" id="2.40.50.140">
    <property type="entry name" value="Nucleic acid-binding proteins"/>
    <property type="match status" value="1"/>
</dbReference>
<keyword evidence="2" id="KW-0689">Ribosomal protein</keyword>
<dbReference type="EMBL" id="HF935650">
    <property type="protein sequence ID" value="CCX31801.1"/>
    <property type="molecule type" value="Genomic_DNA"/>
</dbReference>